<dbReference type="HOGENOM" id="CLU_123065_0_0_1"/>
<accession>A0A0E0MPW5</accession>
<organism evidence="2">
    <name type="scientific">Oryza punctata</name>
    <name type="common">Red rice</name>
    <dbReference type="NCBI Taxonomy" id="4537"/>
    <lineage>
        <taxon>Eukaryota</taxon>
        <taxon>Viridiplantae</taxon>
        <taxon>Streptophyta</taxon>
        <taxon>Embryophyta</taxon>
        <taxon>Tracheophyta</taxon>
        <taxon>Spermatophyta</taxon>
        <taxon>Magnoliopsida</taxon>
        <taxon>Liliopsida</taxon>
        <taxon>Poales</taxon>
        <taxon>Poaceae</taxon>
        <taxon>BOP clade</taxon>
        <taxon>Oryzoideae</taxon>
        <taxon>Oryzeae</taxon>
        <taxon>Oryzinae</taxon>
        <taxon>Oryza</taxon>
    </lineage>
</organism>
<dbReference type="Gramene" id="OPUNC12G17850.1">
    <property type="protein sequence ID" value="OPUNC12G17850.1"/>
    <property type="gene ID" value="OPUNC12G17850"/>
</dbReference>
<evidence type="ECO:0000313" key="2">
    <source>
        <dbReference type="EnsemblPlants" id="OPUNC12G17850.1"/>
    </source>
</evidence>
<dbReference type="eggNOG" id="ENOG502R3VE">
    <property type="taxonomic scope" value="Eukaryota"/>
</dbReference>
<dbReference type="Proteomes" id="UP000026962">
    <property type="component" value="Chromosome 12"/>
</dbReference>
<reference evidence="2" key="2">
    <citation type="submission" date="2018-05" db="EMBL/GenBank/DDBJ databases">
        <title>OpunRS2 (Oryza punctata Reference Sequence Version 2).</title>
        <authorList>
            <person name="Zhang J."/>
            <person name="Kudrna D."/>
            <person name="Lee S."/>
            <person name="Talag J."/>
            <person name="Welchert J."/>
            <person name="Wing R.A."/>
        </authorList>
    </citation>
    <scope>NUCLEOTIDE SEQUENCE [LARGE SCALE GENOMIC DNA]</scope>
</reference>
<evidence type="ECO:0000256" key="1">
    <source>
        <dbReference type="SAM" id="MobiDB-lite"/>
    </source>
</evidence>
<protein>
    <submittedName>
        <fullName evidence="2">Uncharacterized protein</fullName>
    </submittedName>
</protein>
<dbReference type="EnsemblPlants" id="OPUNC12G17850.1">
    <property type="protein sequence ID" value="OPUNC12G17850.1"/>
    <property type="gene ID" value="OPUNC12G17850"/>
</dbReference>
<dbReference type="AlphaFoldDB" id="A0A0E0MPW5"/>
<name>A0A0E0MPW5_ORYPU</name>
<sequence>MGAATRNAGVVPAPTTTSTAAADTTTSKKIPVEGGAGPHEEYVPAAEVASALPVPIPDGNPVEGAFTNGGLGGNQAFFPGTSGYGTAAGLGSFGPYGGGPGGLGPGTYGYGGPLYFGSAPTRSGSPAGSCAAVLLLLSAAMYI</sequence>
<proteinExistence type="predicted"/>
<feature type="region of interest" description="Disordered" evidence="1">
    <location>
        <begin position="1"/>
        <end position="39"/>
    </location>
</feature>
<feature type="compositionally biased region" description="Low complexity" evidence="1">
    <location>
        <begin position="12"/>
        <end position="27"/>
    </location>
</feature>
<keyword evidence="3" id="KW-1185">Reference proteome</keyword>
<reference evidence="2" key="1">
    <citation type="submission" date="2015-04" db="UniProtKB">
        <authorList>
            <consortium name="EnsemblPlants"/>
        </authorList>
    </citation>
    <scope>IDENTIFICATION</scope>
</reference>
<evidence type="ECO:0000313" key="3">
    <source>
        <dbReference type="Proteomes" id="UP000026962"/>
    </source>
</evidence>